<organism evidence="2 3">
    <name type="scientific">Volvox reticuliferus</name>
    <dbReference type="NCBI Taxonomy" id="1737510"/>
    <lineage>
        <taxon>Eukaryota</taxon>
        <taxon>Viridiplantae</taxon>
        <taxon>Chlorophyta</taxon>
        <taxon>core chlorophytes</taxon>
        <taxon>Chlorophyceae</taxon>
        <taxon>CS clade</taxon>
        <taxon>Chlamydomonadales</taxon>
        <taxon>Volvocaceae</taxon>
        <taxon>Volvox</taxon>
    </lineage>
</organism>
<comment type="caution">
    <text evidence="2">The sequence shown here is derived from an EMBL/GenBank/DDBJ whole genome shotgun (WGS) entry which is preliminary data.</text>
</comment>
<proteinExistence type="predicted"/>
<feature type="non-terminal residue" evidence="2">
    <location>
        <position position="1"/>
    </location>
</feature>
<gene>
    <name evidence="2" type="ORF">Vretimale_18349</name>
</gene>
<feature type="compositionally biased region" description="Basic residues" evidence="1">
    <location>
        <begin position="118"/>
        <end position="143"/>
    </location>
</feature>
<name>A0A8J4LZE1_9CHLO</name>
<dbReference type="AlphaFoldDB" id="A0A8J4LZE1"/>
<feature type="region of interest" description="Disordered" evidence="1">
    <location>
        <begin position="88"/>
        <end position="182"/>
    </location>
</feature>
<evidence type="ECO:0000256" key="1">
    <source>
        <dbReference type="SAM" id="MobiDB-lite"/>
    </source>
</evidence>
<dbReference type="EMBL" id="BNCQ01000067">
    <property type="protein sequence ID" value="GIM15640.1"/>
    <property type="molecule type" value="Genomic_DNA"/>
</dbReference>
<dbReference type="Proteomes" id="UP000722791">
    <property type="component" value="Unassembled WGS sequence"/>
</dbReference>
<feature type="compositionally biased region" description="Polar residues" evidence="1">
    <location>
        <begin position="145"/>
        <end position="157"/>
    </location>
</feature>
<sequence length="223" mass="24981">VSEYVQKFLLILLDAPDMAETDKISWFFTHMQPSLAKAAAVDEDNRRHKTLESAIKAAYAAEHRMKVAKSVRVTAAVAAATAPTTEQAGLAKGLSYDSDEPSNPDESTGSEGEAHVAYAKKRPHNNSHGKGSSRPKQYGKKPTYKSLQSSRKNQILQSLMAERSAKRPKPSQPEGNREAPDNYLQKICFDKGYCWHCVKEEGLPEKKEPAQWRECTKHNQRKR</sequence>
<protein>
    <submittedName>
        <fullName evidence="2">Uncharacterized protein</fullName>
    </submittedName>
</protein>
<evidence type="ECO:0000313" key="3">
    <source>
        <dbReference type="Proteomes" id="UP000722791"/>
    </source>
</evidence>
<reference evidence="2" key="1">
    <citation type="journal article" date="2021" name="Proc. Natl. Acad. Sci. U.S.A.">
        <title>Three genomes in the algal genus Volvox reveal the fate of a haploid sex-determining region after a transition to homothallism.</title>
        <authorList>
            <person name="Yamamoto K."/>
            <person name="Hamaji T."/>
            <person name="Kawai-Toyooka H."/>
            <person name="Matsuzaki R."/>
            <person name="Takahashi F."/>
            <person name="Nishimura Y."/>
            <person name="Kawachi M."/>
            <person name="Noguchi H."/>
            <person name="Minakuchi Y."/>
            <person name="Umen J.G."/>
            <person name="Toyoda A."/>
            <person name="Nozaki H."/>
        </authorList>
    </citation>
    <scope>NUCLEOTIDE SEQUENCE</scope>
    <source>
        <strain evidence="2">NIES-3785</strain>
    </source>
</reference>
<accession>A0A8J4LZE1</accession>
<evidence type="ECO:0000313" key="2">
    <source>
        <dbReference type="EMBL" id="GIM15640.1"/>
    </source>
</evidence>